<protein>
    <submittedName>
        <fullName evidence="4">Acetyl esterase/lipase</fullName>
    </submittedName>
</protein>
<accession>A0A1M5B6T0</accession>
<gene>
    <name evidence="4" type="ORF">SAMN05444408_11727</name>
</gene>
<evidence type="ECO:0000313" key="5">
    <source>
        <dbReference type="Proteomes" id="UP000184236"/>
    </source>
</evidence>
<keyword evidence="2" id="KW-0472">Membrane</keyword>
<dbReference type="Gene3D" id="3.40.50.1820">
    <property type="entry name" value="alpha/beta hydrolase"/>
    <property type="match status" value="1"/>
</dbReference>
<dbReference type="GO" id="GO:0016787">
    <property type="term" value="F:hydrolase activity"/>
    <property type="evidence" value="ECO:0007669"/>
    <property type="project" value="UniProtKB-KW"/>
</dbReference>
<proteinExistence type="predicted"/>
<evidence type="ECO:0000256" key="1">
    <source>
        <dbReference type="ARBA" id="ARBA00022801"/>
    </source>
</evidence>
<keyword evidence="5" id="KW-1185">Reference proteome</keyword>
<dbReference type="InterPro" id="IPR029058">
    <property type="entry name" value="AB_hydrolase_fold"/>
</dbReference>
<dbReference type="InterPro" id="IPR049492">
    <property type="entry name" value="BD-FAE-like_dom"/>
</dbReference>
<dbReference type="Proteomes" id="UP000184236">
    <property type="component" value="Unassembled WGS sequence"/>
</dbReference>
<dbReference type="STRING" id="1302685.SAMN05444408_11727"/>
<evidence type="ECO:0000313" key="4">
    <source>
        <dbReference type="EMBL" id="SHF38155.1"/>
    </source>
</evidence>
<dbReference type="EMBL" id="FQVO01000017">
    <property type="protein sequence ID" value="SHF38155.1"/>
    <property type="molecule type" value="Genomic_DNA"/>
</dbReference>
<sequence>MVKFLRGLKTSNSAIIDSMNFSTNHTLFSRFMINLLIVFSLSIYQISYAQDLPETKIPPSTLLPEKTLFSPNIIYKTNSQGTPVSLDIYRPKTSTSGKLPVVIYVHGGAWAKGDKIVRANNYIESFILKLVEKNFAVISIEYTLVSDKIHFPIPIEDTKDAVRWIRKNAEKYHFDENNIGFFGVSSGAHLSLLAAYTDDSEYTGSQELSAYSAKVNYVVDNFGPTDLNKLLHTRLGKAPVAVVGLFFKPIVEIREKLVYGISGYDINKEKRKAIDYLETVSPVNDTENGVPTLILHGNKDKVAPLKHSKKLMRKLNKFNIENQLIVVEDGIHGFGNTDKAYLDQLTDDMLNFVMKHQK</sequence>
<organism evidence="4 5">
    <name type="scientific">Chryseobacterium takakiae</name>
    <dbReference type="NCBI Taxonomy" id="1302685"/>
    <lineage>
        <taxon>Bacteria</taxon>
        <taxon>Pseudomonadati</taxon>
        <taxon>Bacteroidota</taxon>
        <taxon>Flavobacteriia</taxon>
        <taxon>Flavobacteriales</taxon>
        <taxon>Weeksellaceae</taxon>
        <taxon>Chryseobacterium group</taxon>
        <taxon>Chryseobacterium</taxon>
    </lineage>
</organism>
<feature type="transmembrane region" description="Helical" evidence="2">
    <location>
        <begin position="27"/>
        <end position="46"/>
    </location>
</feature>
<evidence type="ECO:0000259" key="3">
    <source>
        <dbReference type="Pfam" id="PF20434"/>
    </source>
</evidence>
<evidence type="ECO:0000256" key="2">
    <source>
        <dbReference type="SAM" id="Phobius"/>
    </source>
</evidence>
<name>A0A1M5B6T0_9FLAO</name>
<feature type="domain" description="BD-FAE-like" evidence="3">
    <location>
        <begin position="86"/>
        <end position="315"/>
    </location>
</feature>
<dbReference type="SUPFAM" id="SSF53474">
    <property type="entry name" value="alpha/beta-Hydrolases"/>
    <property type="match status" value="1"/>
</dbReference>
<keyword evidence="2" id="KW-1133">Transmembrane helix</keyword>
<keyword evidence="2" id="KW-0812">Transmembrane</keyword>
<keyword evidence="1" id="KW-0378">Hydrolase</keyword>
<dbReference type="AlphaFoldDB" id="A0A1M5B6T0"/>
<dbReference type="Pfam" id="PF20434">
    <property type="entry name" value="BD-FAE"/>
    <property type="match status" value="1"/>
</dbReference>
<dbReference type="PANTHER" id="PTHR48081">
    <property type="entry name" value="AB HYDROLASE SUPERFAMILY PROTEIN C4A8.06C"/>
    <property type="match status" value="1"/>
</dbReference>
<dbReference type="PANTHER" id="PTHR48081:SF13">
    <property type="entry name" value="ALPHA_BETA HYDROLASE"/>
    <property type="match status" value="1"/>
</dbReference>
<dbReference type="InterPro" id="IPR050300">
    <property type="entry name" value="GDXG_lipolytic_enzyme"/>
</dbReference>
<reference evidence="5" key="1">
    <citation type="submission" date="2016-11" db="EMBL/GenBank/DDBJ databases">
        <authorList>
            <person name="Varghese N."/>
            <person name="Submissions S."/>
        </authorList>
    </citation>
    <scope>NUCLEOTIDE SEQUENCE [LARGE SCALE GENOMIC DNA]</scope>
    <source>
        <strain evidence="5">DSM 26898</strain>
    </source>
</reference>